<feature type="compositionally biased region" description="Low complexity" evidence="5">
    <location>
        <begin position="385"/>
        <end position="402"/>
    </location>
</feature>
<dbReference type="PROSITE" id="PS50889">
    <property type="entry name" value="S4"/>
    <property type="match status" value="1"/>
</dbReference>
<dbReference type="Pfam" id="PF01479">
    <property type="entry name" value="S4"/>
    <property type="match status" value="1"/>
</dbReference>
<organism evidence="7 8">
    <name type="scientific">Granulicella sibirica</name>
    <dbReference type="NCBI Taxonomy" id="2479048"/>
    <lineage>
        <taxon>Bacteria</taxon>
        <taxon>Pseudomonadati</taxon>
        <taxon>Acidobacteriota</taxon>
        <taxon>Terriglobia</taxon>
        <taxon>Terriglobales</taxon>
        <taxon>Acidobacteriaceae</taxon>
        <taxon>Granulicella</taxon>
    </lineage>
</organism>
<feature type="active site" evidence="3">
    <location>
        <position position="190"/>
    </location>
</feature>
<dbReference type="GO" id="GO:0000455">
    <property type="term" value="P:enzyme-directed rRNA pseudouridine synthesis"/>
    <property type="evidence" value="ECO:0007669"/>
    <property type="project" value="TreeGrafter"/>
</dbReference>
<feature type="domain" description="RNA-binding S4" evidence="6">
    <location>
        <begin position="61"/>
        <end position="122"/>
    </location>
</feature>
<sequence length="402" mass="43882">MPSKNMLPKGQRHRSVRAEYVASRGVEPELPPPVPVLDLEDDADTEDGIRSFRADPAAAGLRLDQYLAQAIPDISRARVQLLIEAGQVRVDGKTAKPKMKLAGGEPIEIEGAPVPPPLHAIPEDIPLDILFEDKYLAVINKPAGMMVHAGAGTTDDARNRGTLVNAILFHLNKLSEIAGDQRPGIVHRLDKQTSGAIVVAKDDSTHRKLGDMFQARQVHKTYITLVHGRMAKDHVTVELPIARDLVRRTRMTTRRADGRSARSHMTVLERFSTPYGPFTLVEVKIETGRTHQIRVHMQSLGHPIVGDTLYGAPHMIRTGGGTSSDETSLSLERNFLHAAHLAFTHPQTGKPIDTHAPMPEELEDFLEALKAGPLTSPAKSKSKVSEALSDPPSAAPDDPTHE</sequence>
<reference evidence="8" key="2">
    <citation type="submission" date="2019-02" db="EMBL/GenBank/DDBJ databases">
        <title>Granulicella sibirica sp. nov., a psychrotolerant acidobacterium isolated from an organic soil layer in forested tundra, West Siberia.</title>
        <authorList>
            <person name="Oshkin I.Y."/>
            <person name="Kulichevskaya I.S."/>
            <person name="Rijpstra W.I.C."/>
            <person name="Sinninghe Damste J.S."/>
            <person name="Rakitin A.L."/>
            <person name="Ravin N.V."/>
            <person name="Dedysh S.N."/>
        </authorList>
    </citation>
    <scope>NUCLEOTIDE SEQUENCE [LARGE SCALE GENOMIC DNA]</scope>
    <source>
        <strain evidence="8">AF10</strain>
    </source>
</reference>
<gene>
    <name evidence="7" type="ORF">GRAN_2166</name>
</gene>
<evidence type="ECO:0000256" key="4">
    <source>
        <dbReference type="PROSITE-ProRule" id="PRU00182"/>
    </source>
</evidence>
<dbReference type="Proteomes" id="UP000289437">
    <property type="component" value="Unassembled WGS sequence"/>
</dbReference>
<comment type="caution">
    <text evidence="7">The sequence shown here is derived from an EMBL/GenBank/DDBJ whole genome shotgun (WGS) entry which is preliminary data.</text>
</comment>
<dbReference type="InterPro" id="IPR006224">
    <property type="entry name" value="PsdUridine_synth_RluA-like_CS"/>
</dbReference>
<dbReference type="InterPro" id="IPR036986">
    <property type="entry name" value="S4_RNA-bd_sf"/>
</dbReference>
<dbReference type="Gene3D" id="3.10.290.10">
    <property type="entry name" value="RNA-binding S4 domain"/>
    <property type="match status" value="1"/>
</dbReference>
<dbReference type="SUPFAM" id="SSF55174">
    <property type="entry name" value="Alpha-L RNA-binding motif"/>
    <property type="match status" value="1"/>
</dbReference>
<keyword evidence="2" id="KW-0413">Isomerase</keyword>
<dbReference type="EMBL" id="RDSM01000001">
    <property type="protein sequence ID" value="RXH58856.1"/>
    <property type="molecule type" value="Genomic_DNA"/>
</dbReference>
<evidence type="ECO:0000256" key="5">
    <source>
        <dbReference type="SAM" id="MobiDB-lite"/>
    </source>
</evidence>
<proteinExistence type="inferred from homology"/>
<keyword evidence="8" id="KW-1185">Reference proteome</keyword>
<evidence type="ECO:0000313" key="8">
    <source>
        <dbReference type="Proteomes" id="UP000289437"/>
    </source>
</evidence>
<dbReference type="CDD" id="cd00165">
    <property type="entry name" value="S4"/>
    <property type="match status" value="1"/>
</dbReference>
<evidence type="ECO:0000256" key="2">
    <source>
        <dbReference type="ARBA" id="ARBA00023235"/>
    </source>
</evidence>
<evidence type="ECO:0000313" key="7">
    <source>
        <dbReference type="EMBL" id="RXH58856.1"/>
    </source>
</evidence>
<dbReference type="PANTHER" id="PTHR21600:SF44">
    <property type="entry name" value="RIBOSOMAL LARGE SUBUNIT PSEUDOURIDINE SYNTHASE D"/>
    <property type="match status" value="1"/>
</dbReference>
<dbReference type="InterPro" id="IPR002942">
    <property type="entry name" value="S4_RNA-bd"/>
</dbReference>
<dbReference type="Pfam" id="PF00849">
    <property type="entry name" value="PseudoU_synth_2"/>
    <property type="match status" value="1"/>
</dbReference>
<dbReference type="PROSITE" id="PS01129">
    <property type="entry name" value="PSI_RLU"/>
    <property type="match status" value="1"/>
</dbReference>
<evidence type="ECO:0000256" key="3">
    <source>
        <dbReference type="PIRSR" id="PIRSR606225-1"/>
    </source>
</evidence>
<dbReference type="InterPro" id="IPR020103">
    <property type="entry name" value="PsdUridine_synth_cat_dom_sf"/>
</dbReference>
<dbReference type="InterPro" id="IPR006145">
    <property type="entry name" value="PsdUridine_synth_RsuA/RluA"/>
</dbReference>
<protein>
    <submittedName>
        <fullName evidence="7">Ribosomal large subunit pseudouridine synthase D</fullName>
    </submittedName>
</protein>
<dbReference type="NCBIfam" id="TIGR00005">
    <property type="entry name" value="rluA_subfam"/>
    <property type="match status" value="1"/>
</dbReference>
<comment type="similarity">
    <text evidence="1">Belongs to the pseudouridine synthase RluA family.</text>
</comment>
<name>A0A4Q0TAP8_9BACT</name>
<evidence type="ECO:0000256" key="1">
    <source>
        <dbReference type="ARBA" id="ARBA00010876"/>
    </source>
</evidence>
<dbReference type="SMART" id="SM00363">
    <property type="entry name" value="S4"/>
    <property type="match status" value="1"/>
</dbReference>
<evidence type="ECO:0000259" key="6">
    <source>
        <dbReference type="SMART" id="SM00363"/>
    </source>
</evidence>
<dbReference type="InterPro" id="IPR050188">
    <property type="entry name" value="RluA_PseudoU_synthase"/>
</dbReference>
<reference evidence="7 8" key="1">
    <citation type="submission" date="2018-11" db="EMBL/GenBank/DDBJ databases">
        <authorList>
            <person name="Mardanov A.V."/>
            <person name="Ravin N.V."/>
            <person name="Dedysh S.N."/>
        </authorList>
    </citation>
    <scope>NUCLEOTIDE SEQUENCE [LARGE SCALE GENOMIC DNA]</scope>
    <source>
        <strain evidence="7 8">AF10</strain>
    </source>
</reference>
<dbReference type="SUPFAM" id="SSF55120">
    <property type="entry name" value="Pseudouridine synthase"/>
    <property type="match status" value="1"/>
</dbReference>
<dbReference type="AlphaFoldDB" id="A0A4Q0TAP8"/>
<dbReference type="CDD" id="cd02869">
    <property type="entry name" value="PseudoU_synth_RluA_like"/>
    <property type="match status" value="1"/>
</dbReference>
<dbReference type="RefSeq" id="WP_128912777.1">
    <property type="nucleotide sequence ID" value="NZ_RDSM01000001.1"/>
</dbReference>
<feature type="region of interest" description="Disordered" evidence="5">
    <location>
        <begin position="347"/>
        <end position="402"/>
    </location>
</feature>
<dbReference type="Gene3D" id="3.30.2350.10">
    <property type="entry name" value="Pseudouridine synthase"/>
    <property type="match status" value="1"/>
</dbReference>
<dbReference type="GO" id="GO:0003723">
    <property type="term" value="F:RNA binding"/>
    <property type="evidence" value="ECO:0007669"/>
    <property type="project" value="UniProtKB-KW"/>
</dbReference>
<dbReference type="GO" id="GO:0120159">
    <property type="term" value="F:rRNA pseudouridine synthase activity"/>
    <property type="evidence" value="ECO:0007669"/>
    <property type="project" value="UniProtKB-ARBA"/>
</dbReference>
<dbReference type="OrthoDB" id="9807829at2"/>
<dbReference type="PANTHER" id="PTHR21600">
    <property type="entry name" value="MITOCHONDRIAL RNA PSEUDOURIDINE SYNTHASE"/>
    <property type="match status" value="1"/>
</dbReference>
<keyword evidence="4" id="KW-0694">RNA-binding</keyword>
<accession>A0A4Q0TAP8</accession>
<dbReference type="InterPro" id="IPR006225">
    <property type="entry name" value="PsdUridine_synth_RluC/D"/>
</dbReference>